<dbReference type="Proteomes" id="UP000275024">
    <property type="component" value="Unassembled WGS sequence"/>
</dbReference>
<dbReference type="SUPFAM" id="SSF56747">
    <property type="entry name" value="Prim-pol domain"/>
    <property type="match status" value="1"/>
</dbReference>
<comment type="caution">
    <text evidence="3">The sequence shown here is derived from an EMBL/GenBank/DDBJ whole genome shotgun (WGS) entry which is preliminary data.</text>
</comment>
<organism evidence="3 6">
    <name type="scientific">Streptomyces radicis</name>
    <dbReference type="NCBI Taxonomy" id="1750517"/>
    <lineage>
        <taxon>Bacteria</taxon>
        <taxon>Bacillati</taxon>
        <taxon>Actinomycetota</taxon>
        <taxon>Actinomycetes</taxon>
        <taxon>Kitasatosporales</taxon>
        <taxon>Streptomycetaceae</taxon>
        <taxon>Streptomyces</taxon>
    </lineage>
</organism>
<feature type="domain" description="DNA primase/polymerase bifunctional N-terminal" evidence="2">
    <location>
        <begin position="13"/>
        <end position="191"/>
    </location>
</feature>
<evidence type="ECO:0000256" key="1">
    <source>
        <dbReference type="SAM" id="MobiDB-lite"/>
    </source>
</evidence>
<keyword evidence="5" id="KW-1185">Reference proteome</keyword>
<reference evidence="5 6" key="1">
    <citation type="submission" date="2018-09" db="EMBL/GenBank/DDBJ databases">
        <title>Streptomyces sp. nov. DS1-2, an endophytic actinomycete isolated from roots of Dendrobium scabrilingue.</title>
        <authorList>
            <person name="Kuncharoen N."/>
            <person name="Kudo T."/>
            <person name="Ohkuma M."/>
            <person name="Yuki M."/>
            <person name="Tanasupawat S."/>
        </authorList>
    </citation>
    <scope>NUCLEOTIDE SEQUENCE [LARGE SCALE GENOMIC DNA]</scope>
    <source>
        <strain evidence="3 6">AZ1-7</strain>
        <strain evidence="4 5">DS1-2</strain>
    </source>
</reference>
<evidence type="ECO:0000313" key="4">
    <source>
        <dbReference type="EMBL" id="RKN26694.1"/>
    </source>
</evidence>
<dbReference type="OrthoDB" id="3218228at2"/>
<dbReference type="SMART" id="SM00943">
    <property type="entry name" value="Prim-Pol"/>
    <property type="match status" value="1"/>
</dbReference>
<dbReference type="CDD" id="cd04859">
    <property type="entry name" value="Prim_Pol"/>
    <property type="match status" value="1"/>
</dbReference>
<dbReference type="AlphaFoldDB" id="A0A3A9W371"/>
<name>A0A3A9W371_9ACTN</name>
<dbReference type="EMBL" id="RBDY01000002">
    <property type="protein sequence ID" value="RKN26694.1"/>
    <property type="molecule type" value="Genomic_DNA"/>
</dbReference>
<sequence length="303" mass="32104">MAPDVRTALLNAALHATEHQWPVFPLRPGGKRPAGHGADDCPGTGRCSNGHLKPEQRATTDPSLIRACWQHRPYNVGLATGPAGLLVVDLDTLKPTDEEGTPDGVTAFTALCERAGQPAPTTRRIRTPSGGEHLYFATPDGARLPSSKGKLARKIDTRAWGGYVVAPGSTVDGQVYEVIDPAPVAPLPDWLRQTLTPPPPPRRTTIPTATGASRAGRYAQAALDNETATVAATTEGGRDEALLRGARALGRFIAWGDLPRHVVEQALQEAGETAGLPPSQCRSTIRSALNWSIANNPRRGVTA</sequence>
<evidence type="ECO:0000313" key="5">
    <source>
        <dbReference type="Proteomes" id="UP000268652"/>
    </source>
</evidence>
<dbReference type="InterPro" id="IPR015330">
    <property type="entry name" value="DNA_primase/pol_bifunc_N"/>
</dbReference>
<accession>A0A3A9W371</accession>
<feature type="region of interest" description="Disordered" evidence="1">
    <location>
        <begin position="189"/>
        <end position="214"/>
    </location>
</feature>
<evidence type="ECO:0000313" key="6">
    <source>
        <dbReference type="Proteomes" id="UP000275024"/>
    </source>
</evidence>
<dbReference type="Pfam" id="PF09250">
    <property type="entry name" value="Prim-Pol"/>
    <property type="match status" value="1"/>
</dbReference>
<dbReference type="EMBL" id="RBDX01000016">
    <property type="protein sequence ID" value="RKN07290.1"/>
    <property type="molecule type" value="Genomic_DNA"/>
</dbReference>
<evidence type="ECO:0000313" key="3">
    <source>
        <dbReference type="EMBL" id="RKN07290.1"/>
    </source>
</evidence>
<evidence type="ECO:0000259" key="2">
    <source>
        <dbReference type="SMART" id="SM00943"/>
    </source>
</evidence>
<dbReference type="RefSeq" id="WP_120695571.1">
    <property type="nucleotide sequence ID" value="NZ_RBDX01000016.1"/>
</dbReference>
<protein>
    <submittedName>
        <fullName evidence="3">DNA primase</fullName>
    </submittedName>
</protein>
<proteinExistence type="predicted"/>
<gene>
    <name evidence="4" type="ORF">D7318_04860</name>
    <name evidence="3" type="ORF">D7319_19690</name>
</gene>
<dbReference type="Proteomes" id="UP000268652">
    <property type="component" value="Unassembled WGS sequence"/>
</dbReference>